<keyword evidence="2 3" id="KW-0694">RNA-binding</keyword>
<protein>
    <recommendedName>
        <fullName evidence="3">SsrA-binding protein</fullName>
    </recommendedName>
    <alternativeName>
        <fullName evidence="3">Small protein B</fullName>
    </alternativeName>
</protein>
<evidence type="ECO:0000256" key="2">
    <source>
        <dbReference type="ARBA" id="ARBA00022884"/>
    </source>
</evidence>
<dbReference type="RefSeq" id="WP_116206956.1">
    <property type="nucleotide sequence ID" value="NZ_QUNR01000001.1"/>
</dbReference>
<dbReference type="PROSITE" id="PS01317">
    <property type="entry name" value="SSRP"/>
    <property type="match status" value="1"/>
</dbReference>
<comment type="similarity">
    <text evidence="3">Belongs to the SmpB family.</text>
</comment>
<comment type="function">
    <text evidence="3">Required for rescue of stalled ribosomes mediated by trans-translation. Binds to transfer-messenger RNA (tmRNA), required for stable association of tmRNA with ribosomes. tmRNA and SmpB together mimic tRNA shape, replacing the anticodon stem-loop with SmpB. tmRNA is encoded by the ssrA gene; the 2 termini fold to resemble tRNA(Ala) and it encodes a 'tag peptide', a short internal open reading frame. During trans-translation Ala-aminoacylated tmRNA acts like a tRNA, entering the A-site of stalled ribosomes, displacing the stalled mRNA. The ribosome then switches to translate the ORF on the tmRNA; the nascent peptide is terminated with the 'tag peptide' encoded by the tmRNA and targeted for degradation. The ribosome is freed to recommence translation, which seems to be the essential function of trans-translation.</text>
</comment>
<dbReference type="NCBIfam" id="TIGR00086">
    <property type="entry name" value="smpB"/>
    <property type="match status" value="1"/>
</dbReference>
<comment type="subcellular location">
    <subcellularLocation>
        <location evidence="3">Cytoplasm</location>
    </subcellularLocation>
    <text evidence="3">The tmRNA-SmpB complex associates with stalled 70S ribosomes.</text>
</comment>
<feature type="compositionally biased region" description="Basic and acidic residues" evidence="4">
    <location>
        <begin position="135"/>
        <end position="148"/>
    </location>
</feature>
<dbReference type="InterPro" id="IPR023620">
    <property type="entry name" value="SmpB"/>
</dbReference>
<dbReference type="GO" id="GO:0070929">
    <property type="term" value="P:trans-translation"/>
    <property type="evidence" value="ECO:0007669"/>
    <property type="project" value="UniProtKB-UniRule"/>
</dbReference>
<dbReference type="SUPFAM" id="SSF74982">
    <property type="entry name" value="Small protein B (SmpB)"/>
    <property type="match status" value="1"/>
</dbReference>
<dbReference type="Gene3D" id="2.40.280.10">
    <property type="match status" value="1"/>
</dbReference>
<keyword evidence="1 3" id="KW-0963">Cytoplasm</keyword>
<dbReference type="GO" id="GO:0005829">
    <property type="term" value="C:cytosol"/>
    <property type="evidence" value="ECO:0007669"/>
    <property type="project" value="TreeGrafter"/>
</dbReference>
<reference evidence="5 6" key="1">
    <citation type="submission" date="2018-08" db="EMBL/GenBank/DDBJ databases">
        <title>Genomic Encyclopedia of Type Strains, Phase IV (KMG-IV): sequencing the most valuable type-strain genomes for metagenomic binning, comparative biology and taxonomic classification.</title>
        <authorList>
            <person name="Goeker M."/>
        </authorList>
    </citation>
    <scope>NUCLEOTIDE SEQUENCE [LARGE SCALE GENOMIC DNA]</scope>
    <source>
        <strain evidence="5 6">DSM 26022</strain>
    </source>
</reference>
<proteinExistence type="inferred from homology"/>
<evidence type="ECO:0000313" key="6">
    <source>
        <dbReference type="Proteomes" id="UP000256774"/>
    </source>
</evidence>
<sequence>MSQTKSSTIALNRRARHEFFIEERFEAGLSLLGWEVKSLRAGKCNLTDAYVLLKNNEAWVIGVHIQPLIAASTHVIADPTRTRKLLLRAREIDRLFGEVKQKGHTCIPLAMYWSGGRAKIEIALVKGKQLHDKRDAEKDRDWKREKARVMRNRG</sequence>
<gene>
    <name evidence="3" type="primary">smpB</name>
    <name evidence="5" type="ORF">DFR26_0056</name>
</gene>
<dbReference type="OrthoDB" id="9805462at2"/>
<evidence type="ECO:0000256" key="1">
    <source>
        <dbReference type="ARBA" id="ARBA00022490"/>
    </source>
</evidence>
<feature type="region of interest" description="Disordered" evidence="4">
    <location>
        <begin position="135"/>
        <end position="154"/>
    </location>
</feature>
<dbReference type="PANTHER" id="PTHR30308:SF2">
    <property type="entry name" value="SSRA-BINDING PROTEIN"/>
    <property type="match status" value="1"/>
</dbReference>
<name>A0A3E0H8F1_9GAMM</name>
<dbReference type="InterPro" id="IPR020081">
    <property type="entry name" value="SsrA-bd_prot_CS"/>
</dbReference>
<organism evidence="5 6">
    <name type="scientific">Paraperlucidibaca baekdonensis</name>
    <dbReference type="NCBI Taxonomy" id="748120"/>
    <lineage>
        <taxon>Bacteria</taxon>
        <taxon>Pseudomonadati</taxon>
        <taxon>Pseudomonadota</taxon>
        <taxon>Gammaproteobacteria</taxon>
        <taxon>Moraxellales</taxon>
        <taxon>Moraxellaceae</taxon>
        <taxon>Paraperlucidibaca</taxon>
    </lineage>
</organism>
<dbReference type="InterPro" id="IPR000037">
    <property type="entry name" value="SsrA-bd_prot"/>
</dbReference>
<dbReference type="HAMAP" id="MF_00023">
    <property type="entry name" value="SmpB"/>
    <property type="match status" value="1"/>
</dbReference>
<dbReference type="GO" id="GO:0070930">
    <property type="term" value="P:trans-translation-dependent protein tagging"/>
    <property type="evidence" value="ECO:0007669"/>
    <property type="project" value="TreeGrafter"/>
</dbReference>
<evidence type="ECO:0000313" key="5">
    <source>
        <dbReference type="EMBL" id="REH39863.1"/>
    </source>
</evidence>
<evidence type="ECO:0000256" key="3">
    <source>
        <dbReference type="HAMAP-Rule" id="MF_00023"/>
    </source>
</evidence>
<dbReference type="EMBL" id="QUNR01000001">
    <property type="protein sequence ID" value="REH39863.1"/>
    <property type="molecule type" value="Genomic_DNA"/>
</dbReference>
<dbReference type="GO" id="GO:0003723">
    <property type="term" value="F:RNA binding"/>
    <property type="evidence" value="ECO:0007669"/>
    <property type="project" value="UniProtKB-UniRule"/>
</dbReference>
<accession>A0A3E0H8F1</accession>
<dbReference type="NCBIfam" id="NF003843">
    <property type="entry name" value="PRK05422.1"/>
    <property type="match status" value="1"/>
</dbReference>
<dbReference type="AlphaFoldDB" id="A0A3E0H8F1"/>
<dbReference type="Proteomes" id="UP000256774">
    <property type="component" value="Unassembled WGS sequence"/>
</dbReference>
<keyword evidence="6" id="KW-1185">Reference proteome</keyword>
<evidence type="ECO:0000256" key="4">
    <source>
        <dbReference type="SAM" id="MobiDB-lite"/>
    </source>
</evidence>
<comment type="caution">
    <text evidence="5">The sequence shown here is derived from an EMBL/GenBank/DDBJ whole genome shotgun (WGS) entry which is preliminary data.</text>
</comment>
<dbReference type="Pfam" id="PF01668">
    <property type="entry name" value="SmpB"/>
    <property type="match status" value="1"/>
</dbReference>
<dbReference type="PANTHER" id="PTHR30308">
    <property type="entry name" value="TMRNA-BINDING COMPONENT OF TRANS-TRANSLATION TAGGING COMPLEX"/>
    <property type="match status" value="1"/>
</dbReference>
<dbReference type="CDD" id="cd09294">
    <property type="entry name" value="SmpB"/>
    <property type="match status" value="1"/>
</dbReference>